<dbReference type="SUPFAM" id="SSF50630">
    <property type="entry name" value="Acid proteases"/>
    <property type="match status" value="1"/>
</dbReference>
<keyword evidence="5" id="KW-0325">Glycoprotein</keyword>
<evidence type="ECO:0000256" key="6">
    <source>
        <dbReference type="SAM" id="SignalP"/>
    </source>
</evidence>
<dbReference type="PANTHER" id="PTHR47967">
    <property type="entry name" value="OS07G0603500 PROTEIN-RELATED"/>
    <property type="match status" value="1"/>
</dbReference>
<dbReference type="PROSITE" id="PS51767">
    <property type="entry name" value="PEPTIDASE_A1"/>
    <property type="match status" value="1"/>
</dbReference>
<evidence type="ECO:0000256" key="2">
    <source>
        <dbReference type="ARBA" id="ARBA00022670"/>
    </source>
</evidence>
<dbReference type="GO" id="GO:0005576">
    <property type="term" value="C:extracellular region"/>
    <property type="evidence" value="ECO:0007669"/>
    <property type="project" value="TreeGrafter"/>
</dbReference>
<keyword evidence="2" id="KW-0645">Protease</keyword>
<evidence type="ECO:0000259" key="7">
    <source>
        <dbReference type="PROSITE" id="PS51767"/>
    </source>
</evidence>
<dbReference type="AlphaFoldDB" id="A0A6V7PR91"/>
<dbReference type="GO" id="GO:0004190">
    <property type="term" value="F:aspartic-type endopeptidase activity"/>
    <property type="evidence" value="ECO:0007669"/>
    <property type="project" value="UniProtKB-KW"/>
</dbReference>
<dbReference type="InterPro" id="IPR032799">
    <property type="entry name" value="TAXi_C"/>
</dbReference>
<keyword evidence="6" id="KW-0732">Signal</keyword>
<dbReference type="InterPro" id="IPR034161">
    <property type="entry name" value="Pepsin-like_plant"/>
</dbReference>
<reference evidence="8" key="1">
    <citation type="submission" date="2020-07" db="EMBL/GenBank/DDBJ databases">
        <authorList>
            <person name="Lin J."/>
        </authorList>
    </citation>
    <scope>NUCLEOTIDE SEQUENCE</scope>
</reference>
<dbReference type="InterPro" id="IPR021109">
    <property type="entry name" value="Peptidase_aspartic_dom_sf"/>
</dbReference>
<evidence type="ECO:0000256" key="4">
    <source>
        <dbReference type="ARBA" id="ARBA00022801"/>
    </source>
</evidence>
<dbReference type="PANTHER" id="PTHR47967:SF123">
    <property type="entry name" value="ASPARTIC PROTEINASE NEPENTHESIN-1-LIKE"/>
    <property type="match status" value="1"/>
</dbReference>
<feature type="signal peptide" evidence="6">
    <location>
        <begin position="1"/>
        <end position="19"/>
    </location>
</feature>
<evidence type="ECO:0000256" key="1">
    <source>
        <dbReference type="ARBA" id="ARBA00007447"/>
    </source>
</evidence>
<dbReference type="EMBL" id="LR862151">
    <property type="protein sequence ID" value="CAD1833369.1"/>
    <property type="molecule type" value="Genomic_DNA"/>
</dbReference>
<accession>A0A6V7PR91</accession>
<dbReference type="InterPro" id="IPR033121">
    <property type="entry name" value="PEPTIDASE_A1"/>
</dbReference>
<dbReference type="Gene3D" id="2.40.70.10">
    <property type="entry name" value="Acid Proteases"/>
    <property type="match status" value="2"/>
</dbReference>
<dbReference type="Pfam" id="PF14543">
    <property type="entry name" value="TAXi_N"/>
    <property type="match status" value="1"/>
</dbReference>
<dbReference type="InterPro" id="IPR051708">
    <property type="entry name" value="Plant_Aspart_Prot_A1"/>
</dbReference>
<evidence type="ECO:0000256" key="3">
    <source>
        <dbReference type="ARBA" id="ARBA00022750"/>
    </source>
</evidence>
<proteinExistence type="inferred from homology"/>
<sequence>MSPLNLLIYFSLLLHSSYAQLITGEKGFSLDLIHIDSKRSPLYDANLTDFQRIVRSIDYSKSRVLWLESMMIARANPTVIRPPLRAMPPAIFMVAVSIGSGNGLRNYYLHMDTGSSLTWTQCLPCSTGFPQSAPKFDPRLSATYHVVGCDDPVCKPPRYKCVNNRCEYNIQYFDNTFIDGVLSRETFSFQDAHASHRVAIRNLFFGCTHSSNMDYHENPAGIFSMSRSPTSTVKQLATRTDGLFSYCFFPPETAHTSFLRFGHDIRTPRGGFQSTRILAYPDCEAYYLDVKDISFNGRRMRFPRGTFTRQSNGTSSFVIDSGAATTHLTTYAFDRVEDVMKDYFRHRLNLRPVNDSSLPFRLCYKMMQGIEQELPTMTLHFRDGANYRIQQSGLFANFARKRIFCFAMMPSNNISILGAKQQFNTWIRFDTIHNKLAFAPHDCRRDAA</sequence>
<evidence type="ECO:0000256" key="5">
    <source>
        <dbReference type="ARBA" id="ARBA00023180"/>
    </source>
</evidence>
<protein>
    <recommendedName>
        <fullName evidence="7">Peptidase A1 domain-containing protein</fullName>
    </recommendedName>
</protein>
<organism evidence="8">
    <name type="scientific">Ananas comosus var. bracteatus</name>
    <name type="common">red pineapple</name>
    <dbReference type="NCBI Taxonomy" id="296719"/>
    <lineage>
        <taxon>Eukaryota</taxon>
        <taxon>Viridiplantae</taxon>
        <taxon>Streptophyta</taxon>
        <taxon>Embryophyta</taxon>
        <taxon>Tracheophyta</taxon>
        <taxon>Spermatophyta</taxon>
        <taxon>Magnoliopsida</taxon>
        <taxon>Liliopsida</taxon>
        <taxon>Poales</taxon>
        <taxon>Bromeliaceae</taxon>
        <taxon>Bromelioideae</taxon>
        <taxon>Ananas</taxon>
    </lineage>
</organism>
<keyword evidence="4" id="KW-0378">Hydrolase</keyword>
<dbReference type="Pfam" id="PF14541">
    <property type="entry name" value="TAXi_C"/>
    <property type="match status" value="1"/>
</dbReference>
<dbReference type="InterPro" id="IPR032861">
    <property type="entry name" value="TAXi_N"/>
</dbReference>
<feature type="domain" description="Peptidase A1" evidence="7">
    <location>
        <begin position="92"/>
        <end position="439"/>
    </location>
</feature>
<keyword evidence="3" id="KW-0064">Aspartyl protease</keyword>
<dbReference type="GO" id="GO:0006508">
    <property type="term" value="P:proteolysis"/>
    <property type="evidence" value="ECO:0007669"/>
    <property type="project" value="UniProtKB-KW"/>
</dbReference>
<dbReference type="CDD" id="cd05476">
    <property type="entry name" value="pepsin_A_like_plant"/>
    <property type="match status" value="1"/>
</dbReference>
<gene>
    <name evidence="8" type="ORF">CB5_LOCUS16580</name>
</gene>
<evidence type="ECO:0000313" key="8">
    <source>
        <dbReference type="EMBL" id="CAD1833369.1"/>
    </source>
</evidence>
<feature type="chain" id="PRO_5028195598" description="Peptidase A1 domain-containing protein" evidence="6">
    <location>
        <begin position="20"/>
        <end position="448"/>
    </location>
</feature>
<name>A0A6V7PR91_ANACO</name>
<comment type="similarity">
    <text evidence="1">Belongs to the peptidase A1 family.</text>
</comment>